<dbReference type="Gene3D" id="3.40.50.2300">
    <property type="match status" value="1"/>
</dbReference>
<evidence type="ECO:0000313" key="6">
    <source>
        <dbReference type="Proteomes" id="UP000239936"/>
    </source>
</evidence>
<dbReference type="Pfam" id="PF00072">
    <property type="entry name" value="Response_reg"/>
    <property type="match status" value="1"/>
</dbReference>
<evidence type="ECO:0000256" key="2">
    <source>
        <dbReference type="ARBA" id="ARBA00023012"/>
    </source>
</evidence>
<gene>
    <name evidence="5" type="ORF">CXB77_02865</name>
</gene>
<keyword evidence="6" id="KW-1185">Reference proteome</keyword>
<dbReference type="OrthoDB" id="9796655at2"/>
<proteinExistence type="predicted"/>
<feature type="non-terminal residue" evidence="5">
    <location>
        <position position="1"/>
    </location>
</feature>
<dbReference type="PANTHER" id="PTHR44591:SF14">
    <property type="entry name" value="PROTEIN PILG"/>
    <property type="match status" value="1"/>
</dbReference>
<dbReference type="SUPFAM" id="SSF52172">
    <property type="entry name" value="CheY-like"/>
    <property type="match status" value="1"/>
</dbReference>
<sequence length="106" mass="11602">IETVLKEENYRLVFAASGLEALSLLRQLRPDVVLMDVRMPDMDGITATQRLKALPQFAQLPVIMITGHSEKAVVVDSLRAGATGFLVKPFGRDTLITKLREALGAP</sequence>
<dbReference type="AlphaFoldDB" id="A0A2S7XU37"/>
<comment type="caution">
    <text evidence="5">The sequence shown here is derived from an EMBL/GenBank/DDBJ whole genome shotgun (WGS) entry which is preliminary data.</text>
</comment>
<evidence type="ECO:0000256" key="3">
    <source>
        <dbReference type="PROSITE-ProRule" id="PRU00169"/>
    </source>
</evidence>
<reference evidence="5 6" key="1">
    <citation type="submission" date="2018-01" db="EMBL/GenBank/DDBJ databases">
        <title>The complete genome sequence of Chromatium okenii LaCa, a purple sulfur bacterium with a turbulent life.</title>
        <authorList>
            <person name="Luedin S.M."/>
            <person name="Liechti N."/>
            <person name="Storelli N."/>
            <person name="Danza F."/>
            <person name="Wittwer M."/>
            <person name="Pothier J.F."/>
            <person name="Tonolla M.A."/>
        </authorList>
    </citation>
    <scope>NUCLEOTIDE SEQUENCE [LARGE SCALE GENOMIC DNA]</scope>
    <source>
        <strain evidence="5 6">LaCa</strain>
    </source>
</reference>
<organism evidence="5 6">
    <name type="scientific">Chromatium okenii</name>
    <dbReference type="NCBI Taxonomy" id="61644"/>
    <lineage>
        <taxon>Bacteria</taxon>
        <taxon>Pseudomonadati</taxon>
        <taxon>Pseudomonadota</taxon>
        <taxon>Gammaproteobacteria</taxon>
        <taxon>Chromatiales</taxon>
        <taxon>Chromatiaceae</taxon>
        <taxon>Chromatium</taxon>
    </lineage>
</organism>
<name>A0A2S7XU37_9GAMM</name>
<accession>A0A2S7XU37</accession>
<feature type="modified residue" description="4-aspartylphosphate" evidence="3">
    <location>
        <position position="36"/>
    </location>
</feature>
<dbReference type="InterPro" id="IPR011006">
    <property type="entry name" value="CheY-like_superfamily"/>
</dbReference>
<evidence type="ECO:0000256" key="1">
    <source>
        <dbReference type="ARBA" id="ARBA00022553"/>
    </source>
</evidence>
<dbReference type="PROSITE" id="PS50110">
    <property type="entry name" value="RESPONSE_REGULATORY"/>
    <property type="match status" value="1"/>
</dbReference>
<keyword evidence="2" id="KW-0902">Two-component regulatory system</keyword>
<dbReference type="RefSeq" id="WP_146108656.1">
    <property type="nucleotide sequence ID" value="NZ_PPGH01000016.1"/>
</dbReference>
<keyword evidence="1 3" id="KW-0597">Phosphoprotein</keyword>
<protein>
    <submittedName>
        <fullName evidence="5">Response regulator</fullName>
    </submittedName>
</protein>
<evidence type="ECO:0000259" key="4">
    <source>
        <dbReference type="PROSITE" id="PS50110"/>
    </source>
</evidence>
<feature type="domain" description="Response regulatory" evidence="4">
    <location>
        <begin position="1"/>
        <end position="103"/>
    </location>
</feature>
<dbReference type="Proteomes" id="UP000239936">
    <property type="component" value="Unassembled WGS sequence"/>
</dbReference>
<dbReference type="GO" id="GO:0000160">
    <property type="term" value="P:phosphorelay signal transduction system"/>
    <property type="evidence" value="ECO:0007669"/>
    <property type="project" value="UniProtKB-KW"/>
</dbReference>
<evidence type="ECO:0000313" key="5">
    <source>
        <dbReference type="EMBL" id="PQJ97249.1"/>
    </source>
</evidence>
<dbReference type="EMBL" id="PPGH01000016">
    <property type="protein sequence ID" value="PQJ97249.1"/>
    <property type="molecule type" value="Genomic_DNA"/>
</dbReference>
<dbReference type="PANTHER" id="PTHR44591">
    <property type="entry name" value="STRESS RESPONSE REGULATOR PROTEIN 1"/>
    <property type="match status" value="1"/>
</dbReference>
<dbReference type="InterPro" id="IPR050595">
    <property type="entry name" value="Bact_response_regulator"/>
</dbReference>
<dbReference type="InterPro" id="IPR001789">
    <property type="entry name" value="Sig_transdc_resp-reg_receiver"/>
</dbReference>
<dbReference type="SMART" id="SM00448">
    <property type="entry name" value="REC"/>
    <property type="match status" value="1"/>
</dbReference>